<dbReference type="EMBL" id="BAAFST010000007">
    <property type="protein sequence ID" value="GAB1292336.1"/>
    <property type="molecule type" value="Genomic_DNA"/>
</dbReference>
<name>A0ABQ0EZU3_APOSI</name>
<reference evidence="2 3" key="1">
    <citation type="submission" date="2024-08" db="EMBL/GenBank/DDBJ databases">
        <title>The draft genome of Apodemus speciosus.</title>
        <authorList>
            <person name="Nabeshima K."/>
            <person name="Suzuki S."/>
            <person name="Onuma M."/>
        </authorList>
    </citation>
    <scope>NUCLEOTIDE SEQUENCE [LARGE SCALE GENOMIC DNA]</scope>
    <source>
        <strain evidence="2">IB14-021</strain>
    </source>
</reference>
<accession>A0ABQ0EZU3</accession>
<feature type="region of interest" description="Disordered" evidence="1">
    <location>
        <begin position="1"/>
        <end position="62"/>
    </location>
</feature>
<evidence type="ECO:0000313" key="2">
    <source>
        <dbReference type="EMBL" id="GAB1292336.1"/>
    </source>
</evidence>
<feature type="compositionally biased region" description="Acidic residues" evidence="1">
    <location>
        <begin position="35"/>
        <end position="46"/>
    </location>
</feature>
<organism evidence="2 3">
    <name type="scientific">Apodemus speciosus</name>
    <name type="common">Large Japanese field mouse</name>
    <dbReference type="NCBI Taxonomy" id="105296"/>
    <lineage>
        <taxon>Eukaryota</taxon>
        <taxon>Metazoa</taxon>
        <taxon>Chordata</taxon>
        <taxon>Craniata</taxon>
        <taxon>Vertebrata</taxon>
        <taxon>Euteleostomi</taxon>
        <taxon>Mammalia</taxon>
        <taxon>Eutheria</taxon>
        <taxon>Euarchontoglires</taxon>
        <taxon>Glires</taxon>
        <taxon>Rodentia</taxon>
        <taxon>Myomorpha</taxon>
        <taxon>Muroidea</taxon>
        <taxon>Muridae</taxon>
        <taxon>Murinae</taxon>
        <taxon>Apodemus</taxon>
    </lineage>
</organism>
<comment type="caution">
    <text evidence="2">The sequence shown here is derived from an EMBL/GenBank/DDBJ whole genome shotgun (WGS) entry which is preliminary data.</text>
</comment>
<evidence type="ECO:0000256" key="1">
    <source>
        <dbReference type="SAM" id="MobiDB-lite"/>
    </source>
</evidence>
<gene>
    <name evidence="2" type="ORF">APTSU1_000756700</name>
</gene>
<proteinExistence type="predicted"/>
<sequence length="62" mass="6852">MASLVTKTGWEADRLQQDKIGPGLRSKDKDVDTLPCDDDNDDDDDTSNNNLQLPRGVHAVLE</sequence>
<dbReference type="Proteomes" id="UP001623349">
    <property type="component" value="Unassembled WGS sequence"/>
</dbReference>
<keyword evidence="3" id="KW-1185">Reference proteome</keyword>
<protein>
    <submittedName>
        <fullName evidence="2">Uncharacterized protein</fullName>
    </submittedName>
</protein>
<evidence type="ECO:0000313" key="3">
    <source>
        <dbReference type="Proteomes" id="UP001623349"/>
    </source>
</evidence>